<evidence type="ECO:0000313" key="3">
    <source>
        <dbReference type="EMBL" id="KAF0708480.1"/>
    </source>
</evidence>
<dbReference type="PANTHER" id="PTHR19303:SF74">
    <property type="entry name" value="POGO TRANSPOSABLE ELEMENT WITH KRAB DOMAIN"/>
    <property type="match status" value="1"/>
</dbReference>
<dbReference type="Proteomes" id="UP000469452">
    <property type="component" value="Unassembled WGS sequence"/>
</dbReference>
<gene>
    <name evidence="3" type="ORF">AaE_013195</name>
</gene>
<dbReference type="Gene3D" id="3.30.420.10">
    <property type="entry name" value="Ribonuclease H-like superfamily/Ribonuclease H"/>
    <property type="match status" value="1"/>
</dbReference>
<dbReference type="Gene3D" id="1.10.10.60">
    <property type="entry name" value="Homeodomain-like"/>
    <property type="match status" value="1"/>
</dbReference>
<dbReference type="PANTHER" id="PTHR19303">
    <property type="entry name" value="TRANSPOSON"/>
    <property type="match status" value="1"/>
</dbReference>
<accession>A0A6A4ZJ02</accession>
<reference evidence="3 4" key="1">
    <citation type="submission" date="2019-06" db="EMBL/GenBank/DDBJ databases">
        <title>Genomics analysis of Aphanomyces spp. identifies a new class of oomycete effector associated with host adaptation.</title>
        <authorList>
            <person name="Gaulin E."/>
        </authorList>
    </citation>
    <scope>NUCLEOTIDE SEQUENCE [LARGE SCALE GENOMIC DNA]</scope>
    <source>
        <strain evidence="3 4">E</strain>
    </source>
</reference>
<dbReference type="SMART" id="SM00674">
    <property type="entry name" value="CENPB"/>
    <property type="match status" value="1"/>
</dbReference>
<dbReference type="InterPro" id="IPR050863">
    <property type="entry name" value="CenT-Element_Derived"/>
</dbReference>
<dbReference type="VEuPathDB" id="FungiDB:H257_17527"/>
<sequence>MARPRFRYKPKDLDDAVRQVLGGTSGKQVSKTTHIPYNTLMLHVRAEKAGKDRARQRPGPKPALPTSCEDDLVAWIAAMQGDGYPLDRQAIMIKASQLVRKIDPFHQRLSSGWFKRFRQRHPILTRRMAQVISHARNAVDPAGVERLHKTLAETISKNGITAERIFNMDETAFTSRKKGSSVIALKGSQNVWAKAVSPNFHLSIVACASASGNILPPLFLFPGDTVEKILSAECSVKNATISTSPKGFMNEDIFTEWLKHFSKTITVSRPVLLIFDGLASHYSTAIVELCTSLGIILLCLPSNATHLFQPLDVAVFGPYKTEIRKAIFDEMINDGTNMTIMLFTLTK</sequence>
<dbReference type="GO" id="GO:0005634">
    <property type="term" value="C:nucleus"/>
    <property type="evidence" value="ECO:0007669"/>
    <property type="project" value="TreeGrafter"/>
</dbReference>
<name>A0A6A4ZJ02_APHAT</name>
<dbReference type="InterPro" id="IPR009057">
    <property type="entry name" value="Homeodomain-like_sf"/>
</dbReference>
<dbReference type="InterPro" id="IPR036397">
    <property type="entry name" value="RNaseH_sf"/>
</dbReference>
<evidence type="ECO:0000313" key="4">
    <source>
        <dbReference type="Proteomes" id="UP000469452"/>
    </source>
</evidence>
<dbReference type="EMBL" id="VJMI01019043">
    <property type="protein sequence ID" value="KAF0708480.1"/>
    <property type="molecule type" value="Genomic_DNA"/>
</dbReference>
<protein>
    <recommendedName>
        <fullName evidence="2">HTH CENPB-type domain-containing protein</fullName>
    </recommendedName>
</protein>
<dbReference type="GO" id="GO:0003677">
    <property type="term" value="F:DNA binding"/>
    <property type="evidence" value="ECO:0007669"/>
    <property type="project" value="UniProtKB-KW"/>
</dbReference>
<feature type="domain" description="HTH CENPB-type" evidence="2">
    <location>
        <begin position="56"/>
        <end position="127"/>
    </location>
</feature>
<dbReference type="AlphaFoldDB" id="A0A6A4ZJ02"/>
<evidence type="ECO:0000256" key="1">
    <source>
        <dbReference type="ARBA" id="ARBA00023125"/>
    </source>
</evidence>
<dbReference type="InterPro" id="IPR006600">
    <property type="entry name" value="HTH_CenpB_DNA-bd_dom"/>
</dbReference>
<comment type="caution">
    <text evidence="3">The sequence shown here is derived from an EMBL/GenBank/DDBJ whole genome shotgun (WGS) entry which is preliminary data.</text>
</comment>
<dbReference type="PROSITE" id="PS51253">
    <property type="entry name" value="HTH_CENPB"/>
    <property type="match status" value="1"/>
</dbReference>
<keyword evidence="1" id="KW-0238">DNA-binding</keyword>
<dbReference type="InterPro" id="IPR004875">
    <property type="entry name" value="DDE_SF_endonuclease_dom"/>
</dbReference>
<proteinExistence type="predicted"/>
<evidence type="ECO:0000259" key="2">
    <source>
        <dbReference type="PROSITE" id="PS51253"/>
    </source>
</evidence>
<dbReference type="SUPFAM" id="SSF46689">
    <property type="entry name" value="Homeodomain-like"/>
    <property type="match status" value="1"/>
</dbReference>
<organism evidence="3 4">
    <name type="scientific">Aphanomyces astaci</name>
    <name type="common">Crayfish plague agent</name>
    <dbReference type="NCBI Taxonomy" id="112090"/>
    <lineage>
        <taxon>Eukaryota</taxon>
        <taxon>Sar</taxon>
        <taxon>Stramenopiles</taxon>
        <taxon>Oomycota</taxon>
        <taxon>Saprolegniomycetes</taxon>
        <taxon>Saprolegniales</taxon>
        <taxon>Verrucalvaceae</taxon>
        <taxon>Aphanomyces</taxon>
    </lineage>
</organism>
<dbReference type="Pfam" id="PF03184">
    <property type="entry name" value="DDE_1"/>
    <property type="match status" value="1"/>
</dbReference>
<dbReference type="Pfam" id="PF03221">
    <property type="entry name" value="HTH_Tnp_Tc5"/>
    <property type="match status" value="1"/>
</dbReference>